<sequence>QIYDQVNRQIATTVATYPHHFLLATLLFSAFLSSSLFNATLEDDIRRSFSPPKSRAAREEKIYTQFYEVGSVPQRTFIIFYAKDGGTMLRENHIEEMYQINRIMTNVVNSTEYFEVPICHPFCEINAPIDFFWSEFTKNESDPEYDKDAIFAFPTTTIFGQELFLGSNLFDHVFPNRSTIIEVRTVMFWHLTDANTPHKLKVLQNVAVTLFEMSRMRNATKWINFNIFGDEIANREMIRGLFCCNLKSHLATNGNLQATKLMTIGFLFLIGFVFLIVWRKMELRFLPPIVSATIFSPLLAATSSFGIISWLRLPIYSMMCVTPFLILGIGVDDAFIMIQTWSRLRSIISREERLAQVFVEIGPSISITSITNLIAFGIGYLTPTPQMSLFCLCTSFACLFDYIFTFTLLAPILYLADKSKNGYVMAEKVAENEFGEQCRRSYSKLICSWKGRIIAVILLAMLYFMASVGVMKMKSTFEPVKAFPSDSISTNSFVVLRHVFDEFFPLQVVVNRPPNISDLIERNEFYEMIKNLESVPNSYGPNRTMIFLQTYEDFDRKIYSMEGQKDFTPSYDNLPIFLNHIHNPPFIKMRTDEKLVIILMITDVK</sequence>
<evidence type="ECO:0000256" key="7">
    <source>
        <dbReference type="SAM" id="Phobius"/>
    </source>
</evidence>
<proteinExistence type="inferred from homology"/>
<dbReference type="PANTHER" id="PTHR10796">
    <property type="entry name" value="PATCHED-RELATED"/>
    <property type="match status" value="1"/>
</dbReference>
<dbReference type="PROSITE" id="PS50156">
    <property type="entry name" value="SSD"/>
    <property type="match status" value="1"/>
</dbReference>
<evidence type="ECO:0000256" key="1">
    <source>
        <dbReference type="ARBA" id="ARBA00004141"/>
    </source>
</evidence>
<feature type="transmembrane region" description="Helical" evidence="7">
    <location>
        <begin position="315"/>
        <end position="336"/>
    </location>
</feature>
<feature type="transmembrane region" description="Helical" evidence="7">
    <location>
        <begin position="387"/>
        <end position="415"/>
    </location>
</feature>
<dbReference type="InterPro" id="IPR003392">
    <property type="entry name" value="PTHD_SSD"/>
</dbReference>
<dbReference type="GO" id="GO:0030659">
    <property type="term" value="C:cytoplasmic vesicle membrane"/>
    <property type="evidence" value="ECO:0007669"/>
    <property type="project" value="TreeGrafter"/>
</dbReference>
<organism evidence="9 10">
    <name type="scientific">Elaeophora elaphi</name>
    <dbReference type="NCBI Taxonomy" id="1147741"/>
    <lineage>
        <taxon>Eukaryota</taxon>
        <taxon>Metazoa</taxon>
        <taxon>Ecdysozoa</taxon>
        <taxon>Nematoda</taxon>
        <taxon>Chromadorea</taxon>
        <taxon>Rhabditida</taxon>
        <taxon>Spirurina</taxon>
        <taxon>Spiruromorpha</taxon>
        <taxon>Filarioidea</taxon>
        <taxon>Onchocercidae</taxon>
        <taxon>Elaeophora</taxon>
    </lineage>
</organism>
<reference evidence="10" key="1">
    <citation type="submission" date="2017-02" db="UniProtKB">
        <authorList>
            <consortium name="WormBaseParasite"/>
        </authorList>
    </citation>
    <scope>IDENTIFICATION</scope>
</reference>
<evidence type="ECO:0000256" key="4">
    <source>
        <dbReference type="ARBA" id="ARBA00022989"/>
    </source>
</evidence>
<dbReference type="InterPro" id="IPR051697">
    <property type="entry name" value="Patched_domain-protein"/>
</dbReference>
<dbReference type="GO" id="GO:0005886">
    <property type="term" value="C:plasma membrane"/>
    <property type="evidence" value="ECO:0007669"/>
    <property type="project" value="TreeGrafter"/>
</dbReference>
<dbReference type="Gene3D" id="1.20.1640.10">
    <property type="entry name" value="Multidrug efflux transporter AcrB transmembrane domain"/>
    <property type="match status" value="1"/>
</dbReference>
<evidence type="ECO:0000259" key="8">
    <source>
        <dbReference type="PROSITE" id="PS50156"/>
    </source>
</evidence>
<evidence type="ECO:0000256" key="2">
    <source>
        <dbReference type="ARBA" id="ARBA00005585"/>
    </source>
</evidence>
<dbReference type="PANTHER" id="PTHR10796:SF108">
    <property type="entry name" value="SSD DOMAIN-CONTAINING PROTEIN"/>
    <property type="match status" value="1"/>
</dbReference>
<keyword evidence="3 7" id="KW-0812">Transmembrane</keyword>
<evidence type="ECO:0000313" key="10">
    <source>
        <dbReference type="WBParaSite" id="EEL_0000063601-mRNA-1"/>
    </source>
</evidence>
<dbReference type="Pfam" id="PF02460">
    <property type="entry name" value="Patched"/>
    <property type="match status" value="1"/>
</dbReference>
<name>A0A0R3RGU1_9BILA</name>
<protein>
    <submittedName>
        <fullName evidence="10">SSD domain-containing protein</fullName>
    </submittedName>
</protein>
<dbReference type="GO" id="GO:0018996">
    <property type="term" value="P:molting cycle, collagen and cuticulin-based cuticle"/>
    <property type="evidence" value="ECO:0007669"/>
    <property type="project" value="TreeGrafter"/>
</dbReference>
<dbReference type="SUPFAM" id="SSF82866">
    <property type="entry name" value="Multidrug efflux transporter AcrB transmembrane domain"/>
    <property type="match status" value="1"/>
</dbReference>
<comment type="similarity">
    <text evidence="2">Belongs to the patched family.</text>
</comment>
<dbReference type="AlphaFoldDB" id="A0A0R3RGU1"/>
<feature type="transmembrane region" description="Helical" evidence="7">
    <location>
        <begin position="453"/>
        <end position="471"/>
    </location>
</feature>
<evidence type="ECO:0000256" key="6">
    <source>
        <dbReference type="ARBA" id="ARBA00023180"/>
    </source>
</evidence>
<evidence type="ECO:0000313" key="9">
    <source>
        <dbReference type="Proteomes" id="UP000050640"/>
    </source>
</evidence>
<keyword evidence="6" id="KW-0325">Glycoprotein</keyword>
<feature type="transmembrane region" description="Helical" evidence="7">
    <location>
        <begin position="261"/>
        <end position="278"/>
    </location>
</feature>
<evidence type="ECO:0000256" key="5">
    <source>
        <dbReference type="ARBA" id="ARBA00023136"/>
    </source>
</evidence>
<feature type="transmembrane region" description="Helical" evidence="7">
    <location>
        <begin position="21"/>
        <end position="41"/>
    </location>
</feature>
<dbReference type="WBParaSite" id="EEL_0000063601-mRNA-1">
    <property type="protein sequence ID" value="EEL_0000063601-mRNA-1"/>
    <property type="gene ID" value="EEL_0000063601"/>
</dbReference>
<accession>A0A0R3RGU1</accession>
<feature type="transmembrane region" description="Helical" evidence="7">
    <location>
        <begin position="357"/>
        <end position="381"/>
    </location>
</feature>
<keyword evidence="4 7" id="KW-1133">Transmembrane helix</keyword>
<comment type="subcellular location">
    <subcellularLocation>
        <location evidence="1">Membrane</location>
        <topology evidence="1">Multi-pass membrane protein</topology>
    </subcellularLocation>
</comment>
<feature type="domain" description="SSD" evidence="8">
    <location>
        <begin position="258"/>
        <end position="415"/>
    </location>
</feature>
<keyword evidence="5 7" id="KW-0472">Membrane</keyword>
<feature type="transmembrane region" description="Helical" evidence="7">
    <location>
        <begin position="285"/>
        <end position="309"/>
    </location>
</feature>
<keyword evidence="9" id="KW-1185">Reference proteome</keyword>
<dbReference type="InterPro" id="IPR000731">
    <property type="entry name" value="SSD"/>
</dbReference>
<evidence type="ECO:0000256" key="3">
    <source>
        <dbReference type="ARBA" id="ARBA00022692"/>
    </source>
</evidence>
<dbReference type="Proteomes" id="UP000050640">
    <property type="component" value="Unplaced"/>
</dbReference>
<dbReference type="GO" id="GO:0006897">
    <property type="term" value="P:endocytosis"/>
    <property type="evidence" value="ECO:0007669"/>
    <property type="project" value="TreeGrafter"/>
</dbReference>